<feature type="compositionally biased region" description="Basic residues" evidence="1">
    <location>
        <begin position="1"/>
        <end position="19"/>
    </location>
</feature>
<reference evidence="3 4" key="1">
    <citation type="submission" date="2021-03" db="EMBL/GenBank/DDBJ databases">
        <title>Genomic Encyclopedia of Type Strains, Phase IV (KMG-IV): sequencing the most valuable type-strain genomes for metagenomic binning, comparative biology and taxonomic classification.</title>
        <authorList>
            <person name="Goeker M."/>
        </authorList>
    </citation>
    <scope>NUCLEOTIDE SEQUENCE [LARGE SCALE GENOMIC DNA]</scope>
    <source>
        <strain evidence="3 4">DSM 26806</strain>
    </source>
</reference>
<evidence type="ECO:0000259" key="2">
    <source>
        <dbReference type="Pfam" id="PF00535"/>
    </source>
</evidence>
<dbReference type="InterPro" id="IPR001173">
    <property type="entry name" value="Glyco_trans_2-like"/>
</dbReference>
<evidence type="ECO:0000256" key="1">
    <source>
        <dbReference type="SAM" id="MobiDB-lite"/>
    </source>
</evidence>
<evidence type="ECO:0000313" key="4">
    <source>
        <dbReference type="Proteomes" id="UP001519288"/>
    </source>
</evidence>
<dbReference type="SUPFAM" id="SSF53448">
    <property type="entry name" value="Nucleotide-diphospho-sugar transferases"/>
    <property type="match status" value="1"/>
</dbReference>
<comment type="caution">
    <text evidence="3">The sequence shown here is derived from an EMBL/GenBank/DDBJ whole genome shotgun (WGS) entry which is preliminary data.</text>
</comment>
<gene>
    <name evidence="3" type="ORF">J2Z69_003181</name>
</gene>
<protein>
    <recommendedName>
        <fullName evidence="2">Glycosyltransferase 2-like domain-containing protein</fullName>
    </recommendedName>
</protein>
<dbReference type="Gene3D" id="3.90.550.10">
    <property type="entry name" value="Spore Coat Polysaccharide Biosynthesis Protein SpsA, Chain A"/>
    <property type="match status" value="1"/>
</dbReference>
<dbReference type="InterPro" id="IPR050256">
    <property type="entry name" value="Glycosyltransferase_2"/>
</dbReference>
<sequence>MVRRRKRHNRAGIKARNPRSSHTIKPVKKRRRPAAPRPSAPARGRMVQERTRRLQREESLTRAIQGTVSAIVIACDEEDTLLQVLQQLSRLPLLETIVILNGCTDRSFAIVQEMEDITLLHYPERLGHDVGRSIGASIASGDILLFVDGDVPVPAEELAPFLIAIDQGLDVALNDISPWLPTFDRQDGVTRLKSFLNVAMGHPKLRSNSLTAVPHALSRKAIQTLGCECLSVPPKAQALALFHGLRVGAQSSADVITRNRLRTGNTGIGNSLAALILGDHLEAFDEVMTQGNARLGQTKMVRADLAAMRNA</sequence>
<proteinExistence type="predicted"/>
<organism evidence="3 4">
    <name type="scientific">Paenibacillus shirakamiensis</name>
    <dbReference type="NCBI Taxonomy" id="1265935"/>
    <lineage>
        <taxon>Bacteria</taxon>
        <taxon>Bacillati</taxon>
        <taxon>Bacillota</taxon>
        <taxon>Bacilli</taxon>
        <taxon>Bacillales</taxon>
        <taxon>Paenibacillaceae</taxon>
        <taxon>Paenibacillus</taxon>
    </lineage>
</organism>
<dbReference type="Pfam" id="PF00535">
    <property type="entry name" value="Glycos_transf_2"/>
    <property type="match status" value="1"/>
</dbReference>
<dbReference type="EMBL" id="JAGGLD010000006">
    <property type="protein sequence ID" value="MBP2002124.1"/>
    <property type="molecule type" value="Genomic_DNA"/>
</dbReference>
<evidence type="ECO:0000313" key="3">
    <source>
        <dbReference type="EMBL" id="MBP2002124.1"/>
    </source>
</evidence>
<feature type="compositionally biased region" description="Basic residues" evidence="1">
    <location>
        <begin position="25"/>
        <end position="34"/>
    </location>
</feature>
<accession>A0ABS4JNC5</accession>
<dbReference type="PANTHER" id="PTHR48090:SF7">
    <property type="entry name" value="RFBJ PROTEIN"/>
    <property type="match status" value="1"/>
</dbReference>
<dbReference type="PANTHER" id="PTHR48090">
    <property type="entry name" value="UNDECAPRENYL-PHOSPHATE 4-DEOXY-4-FORMAMIDO-L-ARABINOSE TRANSFERASE-RELATED"/>
    <property type="match status" value="1"/>
</dbReference>
<keyword evidence="4" id="KW-1185">Reference proteome</keyword>
<feature type="domain" description="Glycosyltransferase 2-like" evidence="2">
    <location>
        <begin position="69"/>
        <end position="173"/>
    </location>
</feature>
<feature type="region of interest" description="Disordered" evidence="1">
    <location>
        <begin position="1"/>
        <end position="54"/>
    </location>
</feature>
<dbReference type="InterPro" id="IPR029044">
    <property type="entry name" value="Nucleotide-diphossugar_trans"/>
</dbReference>
<dbReference type="CDD" id="cd00761">
    <property type="entry name" value="Glyco_tranf_GTA_type"/>
    <property type="match status" value="1"/>
</dbReference>
<name>A0ABS4JNC5_9BACL</name>
<dbReference type="Proteomes" id="UP001519288">
    <property type="component" value="Unassembled WGS sequence"/>
</dbReference>